<reference evidence="1" key="1">
    <citation type="submission" date="2020-08" db="EMBL/GenBank/DDBJ databases">
        <title>Genomic Encyclopedia of Type Strains, Phase IV (KMG-IV): sequencing the most valuable type-strain genomes for metagenomic binning, comparative biology and taxonomic classification.</title>
        <authorList>
            <person name="Goeker M."/>
        </authorList>
    </citation>
    <scope>NUCLEOTIDE SEQUENCE [LARGE SCALE GENOMIC DNA]</scope>
    <source>
        <strain evidence="1">DSM 105040</strain>
    </source>
</reference>
<sequence length="221" mass="23676">MPRYVYFFEVGGMTADINVLLPMGKLSNGSLGGADLGSADGFGDLTVAATLWLVNDPASNRYMGVAGYLNFPTGSYDPDDALNLGSNRVSGTLQLGGVYGLSEKWYLDLVGDVTLYGDNRNANGAGGILSQDPTYTVQSWINYQSTDKLRLSLGYGGYWGGDQSLDDVANGITSEKQQVRAAATISLTPTLQLLGQINHDFDVKGGFKQDVSALFRIMKVF</sequence>
<name>A0A840CLP5_9RHOB</name>
<protein>
    <recommendedName>
        <fullName evidence="3">Transporter</fullName>
    </recommendedName>
</protein>
<evidence type="ECO:0000313" key="1">
    <source>
        <dbReference type="EMBL" id="MBB4022957.1"/>
    </source>
</evidence>
<accession>A0A840CLP5</accession>
<evidence type="ECO:0000313" key="2">
    <source>
        <dbReference type="Proteomes" id="UP000585681"/>
    </source>
</evidence>
<dbReference type="Pfam" id="PF13557">
    <property type="entry name" value="Phenol_MetA_deg"/>
    <property type="match status" value="1"/>
</dbReference>
<dbReference type="InterPro" id="IPR025737">
    <property type="entry name" value="FApF"/>
</dbReference>
<organism evidence="1 2">
    <name type="scientific">Actibacterium naphthalenivorans</name>
    <dbReference type="NCBI Taxonomy" id="1614693"/>
    <lineage>
        <taxon>Bacteria</taxon>
        <taxon>Pseudomonadati</taxon>
        <taxon>Pseudomonadota</taxon>
        <taxon>Alphaproteobacteria</taxon>
        <taxon>Rhodobacterales</taxon>
        <taxon>Roseobacteraceae</taxon>
        <taxon>Actibacterium</taxon>
    </lineage>
</organism>
<dbReference type="EMBL" id="JACIEQ010000003">
    <property type="protein sequence ID" value="MBB4022957.1"/>
    <property type="molecule type" value="Genomic_DNA"/>
</dbReference>
<evidence type="ECO:0008006" key="3">
    <source>
        <dbReference type="Google" id="ProtNLM"/>
    </source>
</evidence>
<keyword evidence="2" id="KW-1185">Reference proteome</keyword>
<comment type="caution">
    <text evidence="1">The sequence shown here is derived from an EMBL/GenBank/DDBJ whole genome shotgun (WGS) entry which is preliminary data.</text>
</comment>
<dbReference type="RefSeq" id="WP_054540078.1">
    <property type="nucleotide sequence ID" value="NZ_JACIEQ010000003.1"/>
</dbReference>
<proteinExistence type="predicted"/>
<gene>
    <name evidence="1" type="ORF">GGR17_002776</name>
</gene>
<dbReference type="Proteomes" id="UP000585681">
    <property type="component" value="Unassembled WGS sequence"/>
</dbReference>
<dbReference type="AlphaFoldDB" id="A0A840CLP5"/>